<name>A0A0A6PDS0_9GAMM</name>
<proteinExistence type="predicted"/>
<dbReference type="EMBL" id="JSZA02000068">
    <property type="protein sequence ID" value="KHD11862.1"/>
    <property type="molecule type" value="Genomic_DNA"/>
</dbReference>
<reference evidence="2 3" key="1">
    <citation type="journal article" date="2016" name="Front. Microbiol.">
        <title>Single-Cell (Meta-)Genomics of a Dimorphic Candidatus Thiomargarita nelsonii Reveals Genomic Plasticity.</title>
        <authorList>
            <person name="Flood B.E."/>
            <person name="Fliss P."/>
            <person name="Jones D.S."/>
            <person name="Dick G.J."/>
            <person name="Jain S."/>
            <person name="Kaster A.K."/>
            <person name="Winkel M."/>
            <person name="Mussmann M."/>
            <person name="Bailey J."/>
        </authorList>
    </citation>
    <scope>NUCLEOTIDE SEQUENCE [LARGE SCALE GENOMIC DNA]</scope>
    <source>
        <strain evidence="2">Hydrate Ridge</strain>
    </source>
</reference>
<feature type="chain" id="PRO_5007387869" description="Secreted protein" evidence="1">
    <location>
        <begin position="24"/>
        <end position="64"/>
    </location>
</feature>
<keyword evidence="3" id="KW-1185">Reference proteome</keyword>
<comment type="caution">
    <text evidence="2">The sequence shown here is derived from an EMBL/GenBank/DDBJ whole genome shotgun (WGS) entry which is preliminary data.</text>
</comment>
<keyword evidence="1" id="KW-0732">Signal</keyword>
<organism evidence="2 3">
    <name type="scientific">Candidatus Thiomargarita nelsonii</name>
    <dbReference type="NCBI Taxonomy" id="1003181"/>
    <lineage>
        <taxon>Bacteria</taxon>
        <taxon>Pseudomonadati</taxon>
        <taxon>Pseudomonadota</taxon>
        <taxon>Gammaproteobacteria</taxon>
        <taxon>Thiotrichales</taxon>
        <taxon>Thiotrichaceae</taxon>
        <taxon>Thiomargarita</taxon>
    </lineage>
</organism>
<evidence type="ECO:0000256" key="1">
    <source>
        <dbReference type="SAM" id="SignalP"/>
    </source>
</evidence>
<accession>A0A0A6PDS0</accession>
<evidence type="ECO:0008006" key="4">
    <source>
        <dbReference type="Google" id="ProtNLM"/>
    </source>
</evidence>
<evidence type="ECO:0000313" key="3">
    <source>
        <dbReference type="Proteomes" id="UP000030428"/>
    </source>
</evidence>
<dbReference type="AlphaFoldDB" id="A0A0A6PDS0"/>
<evidence type="ECO:0000313" key="2">
    <source>
        <dbReference type="EMBL" id="KHD11862.1"/>
    </source>
</evidence>
<sequence>MQRFSYHVFLLLILWQIFSPAFADATAIIKAAIDYWRDKSSYSVAEMTIHRSDWQRTMTMWTQG</sequence>
<feature type="signal peptide" evidence="1">
    <location>
        <begin position="1"/>
        <end position="23"/>
    </location>
</feature>
<protein>
    <recommendedName>
        <fullName evidence="4">Secreted protein</fullName>
    </recommendedName>
</protein>
<gene>
    <name evidence="2" type="ORF">PN36_17680</name>
</gene>
<dbReference type="Proteomes" id="UP000030428">
    <property type="component" value="Unassembled WGS sequence"/>
</dbReference>